<dbReference type="AlphaFoldDB" id="A0A8H5LYU5"/>
<accession>A0A8H5LYU5</accession>
<evidence type="ECO:0000313" key="4">
    <source>
        <dbReference type="Proteomes" id="UP000518752"/>
    </source>
</evidence>
<dbReference type="Gene3D" id="1.10.510.10">
    <property type="entry name" value="Transferase(Phosphotransferase) domain 1"/>
    <property type="match status" value="1"/>
</dbReference>
<sequence length="733" mass="83941">MPSFTEWPCGKDSKIIKGTVAALGTLASLEFTFISHHIYVDYVERFNNPTSLDIIVFRIWTVRDAQLACDRTGETGATTYVEDMANIMYRREGDDVYGVLNDFELSSFRNFVNDGPTSKHRTGTKPFMAFDLLDAGSDRNPHALRSLKILNYLDKDGWVELRQAKREKKGENPTYEFLGPLAKLVTMAAVTADATLKPQAEARPSPTATSRHSKPGYRFFPDWTSVLVSSSLDVDPKPHRGTTRKDSVDTSDISAIGEFKLGQTKEDICDDEEKLVGAANQLLWNDPCRERVLGFTIEDKRTRFWDFSRCSVTVSEDFDLDKKPEFLVEFLLFITFAEKHEMGFDPTMHRVLVENQTRFVYEVGGKSYITVGQPLSEEAAYRLVGRATVRTTIVEVGGKAFGIGSKKRVLKDVWLYEDALLEKDIQEEILARLNDSDRKTLENHFLTFDKEEVVTFEGKERYTLKSGNAKSADWHNDSYSHRNSGISASRGTRENPKRQEPEHARVTHAHTRRKHVRSVAKEMCLSLYELTNFGDALICWHDTVKCLNLFRKAGFLHRDLSGGNTLFFERRGIISDLEYCKKYRNTSIHDLKTGTPDFMAAEYQANRFFFLPEPAKETKNLFKHKRDWFAVHFVHDLESIYWQYLWFLHNRIPDRRVSRESLDQISDRAKLYFGHNINGNDDRSRIIQEPGSNLELQQYLSPVHSTSYLKLLSLSGKPATGVWAASAIATRED</sequence>
<dbReference type="InterPro" id="IPR040976">
    <property type="entry name" value="Pkinase_fungal"/>
</dbReference>
<reference evidence="3 4" key="1">
    <citation type="journal article" date="2020" name="ISME J.">
        <title>Uncovering the hidden diversity of litter-decomposition mechanisms in mushroom-forming fungi.</title>
        <authorList>
            <person name="Floudas D."/>
            <person name="Bentzer J."/>
            <person name="Ahren D."/>
            <person name="Johansson T."/>
            <person name="Persson P."/>
            <person name="Tunlid A."/>
        </authorList>
    </citation>
    <scope>NUCLEOTIDE SEQUENCE [LARGE SCALE GENOMIC DNA]</scope>
    <source>
        <strain evidence="3 4">CBS 406.79</strain>
    </source>
</reference>
<dbReference type="EMBL" id="JAACJN010000102">
    <property type="protein sequence ID" value="KAF5374406.1"/>
    <property type="molecule type" value="Genomic_DNA"/>
</dbReference>
<feature type="domain" description="Fungal-type protein kinase" evidence="2">
    <location>
        <begin position="244"/>
        <end position="647"/>
    </location>
</feature>
<dbReference type="Pfam" id="PF17667">
    <property type="entry name" value="Pkinase_fungal"/>
    <property type="match status" value="1"/>
</dbReference>
<evidence type="ECO:0000259" key="2">
    <source>
        <dbReference type="Pfam" id="PF17667"/>
    </source>
</evidence>
<dbReference type="Proteomes" id="UP000518752">
    <property type="component" value="Unassembled WGS sequence"/>
</dbReference>
<feature type="region of interest" description="Disordered" evidence="1">
    <location>
        <begin position="467"/>
        <end position="512"/>
    </location>
</feature>
<proteinExistence type="predicted"/>
<feature type="compositionally biased region" description="Basic and acidic residues" evidence="1">
    <location>
        <begin position="491"/>
        <end position="505"/>
    </location>
</feature>
<feature type="compositionally biased region" description="Polar residues" evidence="1">
    <location>
        <begin position="481"/>
        <end position="490"/>
    </location>
</feature>
<dbReference type="PANTHER" id="PTHR38248:SF2">
    <property type="entry name" value="FUNK1 11"/>
    <property type="match status" value="1"/>
</dbReference>
<organism evidence="3 4">
    <name type="scientific">Collybiopsis confluens</name>
    <dbReference type="NCBI Taxonomy" id="2823264"/>
    <lineage>
        <taxon>Eukaryota</taxon>
        <taxon>Fungi</taxon>
        <taxon>Dikarya</taxon>
        <taxon>Basidiomycota</taxon>
        <taxon>Agaricomycotina</taxon>
        <taxon>Agaricomycetes</taxon>
        <taxon>Agaricomycetidae</taxon>
        <taxon>Agaricales</taxon>
        <taxon>Marasmiineae</taxon>
        <taxon>Omphalotaceae</taxon>
        <taxon>Collybiopsis</taxon>
    </lineage>
</organism>
<protein>
    <recommendedName>
        <fullName evidence="2">Fungal-type protein kinase domain-containing protein</fullName>
    </recommendedName>
</protein>
<dbReference type="OrthoDB" id="3271139at2759"/>
<dbReference type="InterPro" id="IPR011009">
    <property type="entry name" value="Kinase-like_dom_sf"/>
</dbReference>
<comment type="caution">
    <text evidence="3">The sequence shown here is derived from an EMBL/GenBank/DDBJ whole genome shotgun (WGS) entry which is preliminary data.</text>
</comment>
<dbReference type="PANTHER" id="PTHR38248">
    <property type="entry name" value="FUNK1 6"/>
    <property type="match status" value="1"/>
</dbReference>
<gene>
    <name evidence="3" type="ORF">D9757_011827</name>
</gene>
<dbReference type="SUPFAM" id="SSF56112">
    <property type="entry name" value="Protein kinase-like (PK-like)"/>
    <property type="match status" value="1"/>
</dbReference>
<name>A0A8H5LYU5_9AGAR</name>
<keyword evidence="4" id="KW-1185">Reference proteome</keyword>
<evidence type="ECO:0000313" key="3">
    <source>
        <dbReference type="EMBL" id="KAF5374406.1"/>
    </source>
</evidence>
<evidence type="ECO:0000256" key="1">
    <source>
        <dbReference type="SAM" id="MobiDB-lite"/>
    </source>
</evidence>